<evidence type="ECO:0000256" key="1">
    <source>
        <dbReference type="ARBA" id="ARBA00001936"/>
    </source>
</evidence>
<keyword evidence="3" id="KW-0479">Metal-binding</keyword>
<keyword evidence="4" id="KW-0378">Hydrolase</keyword>
<name>X0W4N0_9ZZZZ</name>
<evidence type="ECO:0000256" key="4">
    <source>
        <dbReference type="ARBA" id="ARBA00022801"/>
    </source>
</evidence>
<proteinExistence type="predicted"/>
<gene>
    <name evidence="6" type="ORF">S01H1_57358</name>
</gene>
<reference evidence="6" key="1">
    <citation type="journal article" date="2014" name="Front. Microbiol.">
        <title>High frequency of phylogenetically diverse reductive dehalogenase-homologous genes in deep subseafloor sedimentary metagenomes.</title>
        <authorList>
            <person name="Kawai M."/>
            <person name="Futagami T."/>
            <person name="Toyoda A."/>
            <person name="Takaki Y."/>
            <person name="Nishi S."/>
            <person name="Hori S."/>
            <person name="Arai W."/>
            <person name="Tsubouchi T."/>
            <person name="Morono Y."/>
            <person name="Uchiyama I."/>
            <person name="Ito T."/>
            <person name="Fujiyama A."/>
            <person name="Inagaki F."/>
            <person name="Takami H."/>
        </authorList>
    </citation>
    <scope>NUCLEOTIDE SEQUENCE</scope>
    <source>
        <strain evidence="6">Expedition CK06-06</strain>
    </source>
</reference>
<organism evidence="6">
    <name type="scientific">marine sediment metagenome</name>
    <dbReference type="NCBI Taxonomy" id="412755"/>
    <lineage>
        <taxon>unclassified sequences</taxon>
        <taxon>metagenomes</taxon>
        <taxon>ecological metagenomes</taxon>
    </lineage>
</organism>
<feature type="non-terminal residue" evidence="6">
    <location>
        <position position="1"/>
    </location>
</feature>
<dbReference type="Pfam" id="PF01546">
    <property type="entry name" value="Peptidase_M20"/>
    <property type="match status" value="1"/>
</dbReference>
<dbReference type="PANTHER" id="PTHR32494">
    <property type="entry name" value="ALLANTOATE DEIMINASE-RELATED"/>
    <property type="match status" value="1"/>
</dbReference>
<protein>
    <recommendedName>
        <fullName evidence="7">Peptidase M20 dimerisation domain-containing protein</fullName>
    </recommendedName>
</protein>
<evidence type="ECO:0000313" key="6">
    <source>
        <dbReference type="EMBL" id="GAG25834.1"/>
    </source>
</evidence>
<comment type="subunit">
    <text evidence="2">Homodimer.</text>
</comment>
<dbReference type="SUPFAM" id="SSF55031">
    <property type="entry name" value="Bacterial exopeptidase dimerisation domain"/>
    <property type="match status" value="1"/>
</dbReference>
<dbReference type="InterPro" id="IPR010158">
    <property type="entry name" value="Amidase_Cbmase"/>
</dbReference>
<dbReference type="AlphaFoldDB" id="X0W4N0"/>
<evidence type="ECO:0008006" key="7">
    <source>
        <dbReference type="Google" id="ProtNLM"/>
    </source>
</evidence>
<feature type="non-terminal residue" evidence="6">
    <location>
        <position position="256"/>
    </location>
</feature>
<comment type="cofactor">
    <cofactor evidence="1">
        <name>Mn(2+)</name>
        <dbReference type="ChEBI" id="CHEBI:29035"/>
    </cofactor>
</comment>
<dbReference type="Gene3D" id="3.40.630.10">
    <property type="entry name" value="Zn peptidases"/>
    <property type="match status" value="1"/>
</dbReference>
<dbReference type="SUPFAM" id="SSF53187">
    <property type="entry name" value="Zn-dependent exopeptidases"/>
    <property type="match status" value="1"/>
</dbReference>
<sequence length="256" mass="27145">VERALLIGSHTDTVPRGGWLDGALGVIYGLEIARARSEAGEAGPLGVDVISFADEESAYLAMAGSRSFCGVLSDAELQAAGHEQGRSLREALAEAGYADRPFAKLDPDRQVAFLEAHIEQGPRLEAEGRRIGVVTGIVGIRRIQVTFSGQSDHAGTTPMHLRKDAGAALIEFCHQLRPRLEEARDSDSVWNLGQVAFRPGVGNVVPGAAEVLIEYRDQSVEVLDRMEAEIQMAVAAADGRGGVAVEATQPLGLAPT</sequence>
<dbReference type="GO" id="GO:0046872">
    <property type="term" value="F:metal ion binding"/>
    <property type="evidence" value="ECO:0007669"/>
    <property type="project" value="UniProtKB-KW"/>
</dbReference>
<evidence type="ECO:0000256" key="5">
    <source>
        <dbReference type="ARBA" id="ARBA00023211"/>
    </source>
</evidence>
<dbReference type="InterPro" id="IPR002933">
    <property type="entry name" value="Peptidase_M20"/>
</dbReference>
<keyword evidence="5" id="KW-0464">Manganese</keyword>
<comment type="caution">
    <text evidence="6">The sequence shown here is derived from an EMBL/GenBank/DDBJ whole genome shotgun (WGS) entry which is preliminary data.</text>
</comment>
<dbReference type="EMBL" id="BARS01037401">
    <property type="protein sequence ID" value="GAG25834.1"/>
    <property type="molecule type" value="Genomic_DNA"/>
</dbReference>
<evidence type="ECO:0000256" key="3">
    <source>
        <dbReference type="ARBA" id="ARBA00022723"/>
    </source>
</evidence>
<dbReference type="InterPro" id="IPR036264">
    <property type="entry name" value="Bact_exopeptidase_dim_dom"/>
</dbReference>
<dbReference type="PANTHER" id="PTHR32494:SF19">
    <property type="entry name" value="ALLANTOATE DEIMINASE-RELATED"/>
    <property type="match status" value="1"/>
</dbReference>
<dbReference type="GO" id="GO:0016813">
    <property type="term" value="F:hydrolase activity, acting on carbon-nitrogen (but not peptide) bonds, in linear amidines"/>
    <property type="evidence" value="ECO:0007669"/>
    <property type="project" value="InterPro"/>
</dbReference>
<accession>X0W4N0</accession>
<evidence type="ECO:0000256" key="2">
    <source>
        <dbReference type="ARBA" id="ARBA00011738"/>
    </source>
</evidence>